<reference evidence="3 4" key="1">
    <citation type="journal article" date="2015" name="Int. J. Syst. Evol. Microbiol.">
        <title>Flavisolibacter ginsenosidimutans sp. nov., with ginsenoside-converting activity isolated from soil used for cultivating ginseng.</title>
        <authorList>
            <person name="Zhao Y."/>
            <person name="Liu Q."/>
            <person name="Kang M.S."/>
            <person name="Jin F."/>
            <person name="Yu H."/>
            <person name="Im W.T."/>
        </authorList>
    </citation>
    <scope>NUCLEOTIDE SEQUENCE [LARGE SCALE GENOMIC DNA]</scope>
    <source>
        <strain evidence="3 4">Gsoil 636</strain>
    </source>
</reference>
<dbReference type="RefSeq" id="WP_146784497.1">
    <property type="nucleotide sequence ID" value="NZ_BAABIO010000002.1"/>
</dbReference>
<protein>
    <submittedName>
        <fullName evidence="3">PorT family protein</fullName>
    </submittedName>
</protein>
<evidence type="ECO:0000313" key="3">
    <source>
        <dbReference type="EMBL" id="QEC55561.1"/>
    </source>
</evidence>
<dbReference type="KEGG" id="fgg:FSB75_06490"/>
<feature type="chain" id="PRO_5022975254" evidence="1">
    <location>
        <begin position="23"/>
        <end position="216"/>
    </location>
</feature>
<gene>
    <name evidence="3" type="ORF">FSB75_06490</name>
</gene>
<proteinExistence type="predicted"/>
<evidence type="ECO:0000259" key="2">
    <source>
        <dbReference type="Pfam" id="PF13568"/>
    </source>
</evidence>
<feature type="domain" description="Outer membrane protein beta-barrel" evidence="2">
    <location>
        <begin position="21"/>
        <end position="190"/>
    </location>
</feature>
<dbReference type="OrthoDB" id="651985at2"/>
<organism evidence="3 4">
    <name type="scientific">Flavisolibacter ginsenosidimutans</name>
    <dbReference type="NCBI Taxonomy" id="661481"/>
    <lineage>
        <taxon>Bacteria</taxon>
        <taxon>Pseudomonadati</taxon>
        <taxon>Bacteroidota</taxon>
        <taxon>Chitinophagia</taxon>
        <taxon>Chitinophagales</taxon>
        <taxon>Chitinophagaceae</taxon>
        <taxon>Flavisolibacter</taxon>
    </lineage>
</organism>
<dbReference type="Proteomes" id="UP000321204">
    <property type="component" value="Chromosome"/>
</dbReference>
<dbReference type="EMBL" id="CP042433">
    <property type="protein sequence ID" value="QEC55561.1"/>
    <property type="molecule type" value="Genomic_DNA"/>
</dbReference>
<name>A0A5B8UFW5_9BACT</name>
<dbReference type="AlphaFoldDB" id="A0A5B8UFW5"/>
<keyword evidence="4" id="KW-1185">Reference proteome</keyword>
<keyword evidence="1" id="KW-0732">Signal</keyword>
<evidence type="ECO:0000256" key="1">
    <source>
        <dbReference type="SAM" id="SignalP"/>
    </source>
</evidence>
<sequence>MKTILRIALALFCSITLLQSNAQLTVFGGVQQTSALYNIRGVNQATEAKQGFIAGVGLKTLIEGPAYFSPMLFYSQKGYKVTFDRKAYPPDTGAKNNNTTIHTLELAPLIQFNFSKKPSYVFLRIGPSIDVSLSGTESFDSTNGKHISQKMFFDFGGYGYAAASAVVHLGFQHQSGFTAFAYYQYGLSNFNNADFGPEIFHRIGGIAVGWKFGSKR</sequence>
<dbReference type="Pfam" id="PF13568">
    <property type="entry name" value="OMP_b-brl_2"/>
    <property type="match status" value="1"/>
</dbReference>
<accession>A0A5B8UFW5</accession>
<evidence type="ECO:0000313" key="4">
    <source>
        <dbReference type="Proteomes" id="UP000321204"/>
    </source>
</evidence>
<dbReference type="InterPro" id="IPR025665">
    <property type="entry name" value="Beta-barrel_OMP_2"/>
</dbReference>
<feature type="signal peptide" evidence="1">
    <location>
        <begin position="1"/>
        <end position="22"/>
    </location>
</feature>